<dbReference type="InterPro" id="IPR029062">
    <property type="entry name" value="Class_I_gatase-like"/>
</dbReference>
<evidence type="ECO:0000313" key="11">
    <source>
        <dbReference type="EMBL" id="GKI19977.1"/>
    </source>
</evidence>
<gene>
    <name evidence="11" type="ORF">CE91St16_28850</name>
</gene>
<comment type="similarity">
    <text evidence="2">Belongs to the glycosyl hydrolase 42 family.</text>
</comment>
<evidence type="ECO:0000256" key="7">
    <source>
        <dbReference type="ARBA" id="ARBA00023295"/>
    </source>
</evidence>
<dbReference type="EC" id="3.2.1.23" evidence="3"/>
<dbReference type="SUPFAM" id="SSF52317">
    <property type="entry name" value="Class I glutamine amidotransferase-like"/>
    <property type="match status" value="1"/>
</dbReference>
<sequence>MRKWLMAFLLLAGTAGVRAQQCDVPQIGAQVFVEPGQTPEDIDGFFRLLHDNGMKVARIRMFGAHMYRGGEWDFSLYDEAFRAADKYGVRLFATLFPVTDELNDVGGFKFPRSKAHLREIDDYITAVVSHFRQYESLWTWVLQNEPGSGGTRVAMTDLAREVYDRWLADFPPEERGEGYLKADFTQEKFLTYYTTWYLNHIAQLVERLDPQRGRHINPHQILGTLPDYDFPAYSKFLTSVGASLHLSWHFGMFSQREYPLGVSLMSDIIRHNALGNPFWITELQGGNVTASGNVPYCPTAAHTAQYLWTAIASGAEGVIFWSLNQRAAVMEAGEWGLLDFLRRPSDRMLEAAKVASVLQRHGEEFRELKPAPAPVTLLYNIASLRIQRRNAETLASGEEGRQASACMKSLAAAYEAVSAWGVTPEVADMATFDWDDAAGRTAVIPHMVALPSEFRPRIESFVRNGGKLIVTGLSGFYDENMRCLFMNGFPLKSCFGAEVSEFKVAGEYFTLGEELPAHLWRGILVPASGETMMTDGGDVAAVRNRYGRGEVVWVPSPIELGGYHRDMVPLTAFYGRECRDAIDAAPASFRTPEPDVLMRTMRKEGVLTTVIVNKRPESAAIRLRTGRYGVPRVIYGDASVKGAQVTVGADRCAVVVWSR</sequence>
<dbReference type="RefSeq" id="WP_244076911.1">
    <property type="nucleotide sequence ID" value="NZ_AP025581.1"/>
</dbReference>
<evidence type="ECO:0000256" key="2">
    <source>
        <dbReference type="ARBA" id="ARBA00005940"/>
    </source>
</evidence>
<evidence type="ECO:0000259" key="9">
    <source>
        <dbReference type="Pfam" id="PF02449"/>
    </source>
</evidence>
<dbReference type="InterPro" id="IPR013529">
    <property type="entry name" value="Glyco_hydro_42_N"/>
</dbReference>
<feature type="signal peptide" evidence="8">
    <location>
        <begin position="1"/>
        <end position="19"/>
    </location>
</feature>
<dbReference type="Gene3D" id="3.40.50.880">
    <property type="match status" value="1"/>
</dbReference>
<keyword evidence="6" id="KW-0862">Zinc</keyword>
<evidence type="ECO:0000256" key="5">
    <source>
        <dbReference type="ARBA" id="ARBA00022801"/>
    </source>
</evidence>
<dbReference type="PANTHER" id="PTHR36447:SF2">
    <property type="entry name" value="BETA-GALACTOSIDASE YESZ"/>
    <property type="match status" value="1"/>
</dbReference>
<reference evidence="11" key="1">
    <citation type="submission" date="2022-01" db="EMBL/GenBank/DDBJ databases">
        <title>Novel bile acid biosynthetic pathways are enriched in the microbiome of centenarians.</title>
        <authorList>
            <person name="Sato Y."/>
            <person name="Atarashi K."/>
            <person name="Plichta R.D."/>
            <person name="Arai Y."/>
            <person name="Sasajima S."/>
            <person name="Kearney M.S."/>
            <person name="Suda W."/>
            <person name="Takeshita K."/>
            <person name="Sasaki T."/>
            <person name="Okamoto S."/>
            <person name="Skelly N.A."/>
            <person name="Okamura Y."/>
            <person name="Vlamakis H."/>
            <person name="Li Y."/>
            <person name="Tanoue T."/>
            <person name="Takei H."/>
            <person name="Nittono H."/>
            <person name="Narushima S."/>
            <person name="Irie J."/>
            <person name="Itoh H."/>
            <person name="Moriya K."/>
            <person name="Sugiura Y."/>
            <person name="Suematsu M."/>
            <person name="Moritoki N."/>
            <person name="Shibata S."/>
            <person name="Littman R.D."/>
            <person name="Fischbach A.M."/>
            <person name="Uwamino Y."/>
            <person name="Inoue T."/>
            <person name="Honda A."/>
            <person name="Hattori M."/>
            <person name="Murai T."/>
            <person name="Xavier J.R."/>
            <person name="Hirose N."/>
            <person name="Honda K."/>
        </authorList>
    </citation>
    <scope>NUCLEOTIDE SEQUENCE</scope>
    <source>
        <strain evidence="11">CE91-St16</strain>
    </source>
</reference>
<keyword evidence="5" id="KW-0378">Hydrolase</keyword>
<evidence type="ECO:0000313" key="12">
    <source>
        <dbReference type="Proteomes" id="UP001055105"/>
    </source>
</evidence>
<evidence type="ECO:0000256" key="4">
    <source>
        <dbReference type="ARBA" id="ARBA00022723"/>
    </source>
</evidence>
<proteinExistence type="inferred from homology"/>
<dbReference type="Pfam" id="PF08532">
    <property type="entry name" value="Glyco_hydro_42M"/>
    <property type="match status" value="1"/>
</dbReference>
<dbReference type="AlphaFoldDB" id="A0AA37NSB9"/>
<dbReference type="InterPro" id="IPR003476">
    <property type="entry name" value="Glyco_hydro_42"/>
</dbReference>
<keyword evidence="7" id="KW-0326">Glycosidase</keyword>
<dbReference type="CDD" id="cd03143">
    <property type="entry name" value="A4_beta-galactosidase_middle_domain"/>
    <property type="match status" value="1"/>
</dbReference>
<feature type="chain" id="PRO_5041313907" description="beta-galactosidase" evidence="8">
    <location>
        <begin position="20"/>
        <end position="659"/>
    </location>
</feature>
<dbReference type="GO" id="GO:0009341">
    <property type="term" value="C:beta-galactosidase complex"/>
    <property type="evidence" value="ECO:0007669"/>
    <property type="project" value="InterPro"/>
</dbReference>
<evidence type="ECO:0000256" key="1">
    <source>
        <dbReference type="ARBA" id="ARBA00001412"/>
    </source>
</evidence>
<dbReference type="Pfam" id="PF02449">
    <property type="entry name" value="Glyco_hydro_42"/>
    <property type="match status" value="1"/>
</dbReference>
<organism evidence="11 12">
    <name type="scientific">Alistipes finegoldii</name>
    <dbReference type="NCBI Taxonomy" id="214856"/>
    <lineage>
        <taxon>Bacteria</taxon>
        <taxon>Pseudomonadati</taxon>
        <taxon>Bacteroidota</taxon>
        <taxon>Bacteroidia</taxon>
        <taxon>Bacteroidales</taxon>
        <taxon>Rikenellaceae</taxon>
        <taxon>Alistipes</taxon>
    </lineage>
</organism>
<keyword evidence="4" id="KW-0479">Metal-binding</keyword>
<evidence type="ECO:0000256" key="6">
    <source>
        <dbReference type="ARBA" id="ARBA00022833"/>
    </source>
</evidence>
<dbReference type="GO" id="GO:0004565">
    <property type="term" value="F:beta-galactosidase activity"/>
    <property type="evidence" value="ECO:0007669"/>
    <property type="project" value="UniProtKB-EC"/>
</dbReference>
<dbReference type="PANTHER" id="PTHR36447">
    <property type="entry name" value="BETA-GALACTOSIDASE GANA"/>
    <property type="match status" value="1"/>
</dbReference>
<dbReference type="Gene3D" id="3.20.20.80">
    <property type="entry name" value="Glycosidases"/>
    <property type="match status" value="2"/>
</dbReference>
<dbReference type="EMBL" id="BQOL01000002">
    <property type="protein sequence ID" value="GKI19977.1"/>
    <property type="molecule type" value="Genomic_DNA"/>
</dbReference>
<comment type="caution">
    <text evidence="11">The sequence shown here is derived from an EMBL/GenBank/DDBJ whole genome shotgun (WGS) entry which is preliminary data.</text>
</comment>
<evidence type="ECO:0000256" key="3">
    <source>
        <dbReference type="ARBA" id="ARBA00012756"/>
    </source>
</evidence>
<dbReference type="GO" id="GO:0046872">
    <property type="term" value="F:metal ion binding"/>
    <property type="evidence" value="ECO:0007669"/>
    <property type="project" value="UniProtKB-KW"/>
</dbReference>
<dbReference type="GO" id="GO:0005975">
    <property type="term" value="P:carbohydrate metabolic process"/>
    <property type="evidence" value="ECO:0007669"/>
    <property type="project" value="InterPro"/>
</dbReference>
<accession>A0AA37NSB9</accession>
<feature type="domain" description="Beta-galactosidase trimerisation" evidence="10">
    <location>
        <begin position="406"/>
        <end position="556"/>
    </location>
</feature>
<comment type="catalytic activity">
    <reaction evidence="1">
        <text>Hydrolysis of terminal non-reducing beta-D-galactose residues in beta-D-galactosides.</text>
        <dbReference type="EC" id="3.2.1.23"/>
    </reaction>
</comment>
<protein>
    <recommendedName>
        <fullName evidence="3">beta-galactosidase</fullName>
        <ecNumber evidence="3">3.2.1.23</ecNumber>
    </recommendedName>
</protein>
<evidence type="ECO:0000259" key="10">
    <source>
        <dbReference type="Pfam" id="PF08532"/>
    </source>
</evidence>
<dbReference type="InterPro" id="IPR017853">
    <property type="entry name" value="GH"/>
</dbReference>
<keyword evidence="8" id="KW-0732">Signal</keyword>
<feature type="domain" description="Glycoside hydrolase family 42 N-terminal" evidence="9">
    <location>
        <begin position="254"/>
        <end position="356"/>
    </location>
</feature>
<name>A0AA37NSB9_9BACT</name>
<dbReference type="SUPFAM" id="SSF51445">
    <property type="entry name" value="(Trans)glycosidases"/>
    <property type="match status" value="1"/>
</dbReference>
<evidence type="ECO:0000256" key="8">
    <source>
        <dbReference type="SAM" id="SignalP"/>
    </source>
</evidence>
<dbReference type="Proteomes" id="UP001055105">
    <property type="component" value="Unassembled WGS sequence"/>
</dbReference>
<dbReference type="InterPro" id="IPR013738">
    <property type="entry name" value="Beta_galactosidase_Trimer"/>
</dbReference>